<sequence length="197" mass="22538">MQNLFYSSCPVVRRSTETFAEWTTIGGERRRFEFEREIHWLQESEAVLRFVHGGEELQHESTHNDYYGYLTAAQGLDGDARRAIETYRVTADSSLVVEIVSRVFQRPVVETGEARKYNLTKPQGHKSQWADVPDESRKEVEVDGETIWPRLARVELAEEVVWSSKLSRDANEAVWGDFRVRWASALAGAESVAESTV</sequence>
<protein>
    <submittedName>
        <fullName evidence="1">Uncharacterized protein</fullName>
    </submittedName>
</protein>
<accession>A0ABT8SAY1</accession>
<organism evidence="1 2">
    <name type="scientific">Variovorax ginsengisoli</name>
    <dbReference type="NCBI Taxonomy" id="363844"/>
    <lineage>
        <taxon>Bacteria</taxon>
        <taxon>Pseudomonadati</taxon>
        <taxon>Pseudomonadota</taxon>
        <taxon>Betaproteobacteria</taxon>
        <taxon>Burkholderiales</taxon>
        <taxon>Comamonadaceae</taxon>
        <taxon>Variovorax</taxon>
    </lineage>
</organism>
<evidence type="ECO:0000313" key="2">
    <source>
        <dbReference type="Proteomes" id="UP001169027"/>
    </source>
</evidence>
<gene>
    <name evidence="1" type="ORF">Q2T77_25225</name>
</gene>
<name>A0ABT8SAY1_9BURK</name>
<dbReference type="Proteomes" id="UP001169027">
    <property type="component" value="Unassembled WGS sequence"/>
</dbReference>
<dbReference type="EMBL" id="JAUKVY010000021">
    <property type="protein sequence ID" value="MDO1535593.1"/>
    <property type="molecule type" value="Genomic_DNA"/>
</dbReference>
<reference evidence="1" key="1">
    <citation type="submission" date="2023-06" db="EMBL/GenBank/DDBJ databases">
        <authorList>
            <person name="Jiang Y."/>
            <person name="Liu Q."/>
        </authorList>
    </citation>
    <scope>NUCLEOTIDE SEQUENCE</scope>
    <source>
        <strain evidence="1">CGMCC 1.12090</strain>
    </source>
</reference>
<comment type="caution">
    <text evidence="1">The sequence shown here is derived from an EMBL/GenBank/DDBJ whole genome shotgun (WGS) entry which is preliminary data.</text>
</comment>
<dbReference type="RefSeq" id="WP_301813358.1">
    <property type="nucleotide sequence ID" value="NZ_JAUJZH010000021.1"/>
</dbReference>
<proteinExistence type="predicted"/>
<evidence type="ECO:0000313" key="1">
    <source>
        <dbReference type="EMBL" id="MDO1535593.1"/>
    </source>
</evidence>
<keyword evidence="2" id="KW-1185">Reference proteome</keyword>